<feature type="transmembrane region" description="Helical" evidence="1">
    <location>
        <begin position="7"/>
        <end position="27"/>
    </location>
</feature>
<reference evidence="2 3" key="1">
    <citation type="journal article" date="2017" name="Int. J. Syst. Evol. Microbiol.">
        <title>Bacillus mangrovi sp. nov., isolated from a sediment sample from a mangrove forest.</title>
        <authorList>
            <person name="Gupta V."/>
            <person name="Singh P.K."/>
            <person name="Korpole S."/>
            <person name="Tanuku N.R.S."/>
            <person name="Pinnaka A.K."/>
        </authorList>
    </citation>
    <scope>NUCLEOTIDE SEQUENCE [LARGE SCALE GENOMIC DNA]</scope>
    <source>
        <strain evidence="2 3">KCTC 33872</strain>
    </source>
</reference>
<gene>
    <name evidence="2" type="ORF">GKZ89_07725</name>
</gene>
<feature type="transmembrane region" description="Helical" evidence="1">
    <location>
        <begin position="201"/>
        <end position="219"/>
    </location>
</feature>
<feature type="transmembrane region" description="Helical" evidence="1">
    <location>
        <begin position="126"/>
        <end position="146"/>
    </location>
</feature>
<dbReference type="Pfam" id="PF04240">
    <property type="entry name" value="Caroten_synth"/>
    <property type="match status" value="1"/>
</dbReference>
<feature type="transmembrane region" description="Helical" evidence="1">
    <location>
        <begin position="58"/>
        <end position="78"/>
    </location>
</feature>
<organism evidence="2 3">
    <name type="scientific">Metabacillus mangrovi</name>
    <dbReference type="NCBI Taxonomy" id="1491830"/>
    <lineage>
        <taxon>Bacteria</taxon>
        <taxon>Bacillati</taxon>
        <taxon>Bacillota</taxon>
        <taxon>Bacilli</taxon>
        <taxon>Bacillales</taxon>
        <taxon>Bacillaceae</taxon>
        <taxon>Metabacillus</taxon>
    </lineage>
</organism>
<feature type="transmembrane region" description="Helical" evidence="1">
    <location>
        <begin position="166"/>
        <end position="189"/>
    </location>
</feature>
<dbReference type="RefSeq" id="WP_155111911.1">
    <property type="nucleotide sequence ID" value="NZ_WMIB01000005.1"/>
</dbReference>
<feature type="transmembrane region" description="Helical" evidence="1">
    <location>
        <begin position="225"/>
        <end position="245"/>
    </location>
</feature>
<evidence type="ECO:0000313" key="3">
    <source>
        <dbReference type="Proteomes" id="UP000434639"/>
    </source>
</evidence>
<feature type="transmembrane region" description="Helical" evidence="1">
    <location>
        <begin position="98"/>
        <end position="119"/>
    </location>
</feature>
<dbReference type="AlphaFoldDB" id="A0A7X2S5R7"/>
<dbReference type="PROSITE" id="PS51257">
    <property type="entry name" value="PROKAR_LIPOPROTEIN"/>
    <property type="match status" value="1"/>
</dbReference>
<name>A0A7X2S5R7_9BACI</name>
<accession>A0A7X2S5R7</accession>
<dbReference type="PANTHER" id="PTHR39419:SF1">
    <property type="entry name" value="SLL0814 PROTEIN"/>
    <property type="match status" value="1"/>
</dbReference>
<keyword evidence="3" id="KW-1185">Reference proteome</keyword>
<keyword evidence="1" id="KW-0812">Transmembrane</keyword>
<dbReference type="PANTHER" id="PTHR39419">
    <property type="entry name" value="SLL0814 PROTEIN"/>
    <property type="match status" value="1"/>
</dbReference>
<keyword evidence="1" id="KW-1133">Transmembrane helix</keyword>
<sequence>MKADQGLYIFFLIWYGCGVILLSFDLLPAWLEWANVVFLIVAGTLGGVYFHHTYGPRTGFILSAAVVLLSIFIEFLGVEYGIMFGDYYYTSDFGPQLLGVPIAIGFAWLMVMAGSHAIMKAIWPGAPLLLFSTAGALLAVMIDLILDPVAYKVKAYWVWTADSFYYNIPFSNFAGWFITAFILHLLIGTAGKKKYARSVRWQNRAVMVYFLVFAMFVLLAAIDSLWLAVTFSLTPAVLVLTGYIFSIKRGSHDRSPQKQVV</sequence>
<comment type="caution">
    <text evidence="2">The sequence shown here is derived from an EMBL/GenBank/DDBJ whole genome shotgun (WGS) entry which is preliminary data.</text>
</comment>
<dbReference type="Proteomes" id="UP000434639">
    <property type="component" value="Unassembled WGS sequence"/>
</dbReference>
<evidence type="ECO:0000313" key="2">
    <source>
        <dbReference type="EMBL" id="MTH53301.1"/>
    </source>
</evidence>
<dbReference type="InterPro" id="IPR007354">
    <property type="entry name" value="CruF-like"/>
</dbReference>
<keyword evidence="1" id="KW-0472">Membrane</keyword>
<proteinExistence type="predicted"/>
<protein>
    <submittedName>
        <fullName evidence="2">Carotenoid biosynthesis protein</fullName>
    </submittedName>
</protein>
<evidence type="ECO:0000256" key="1">
    <source>
        <dbReference type="SAM" id="Phobius"/>
    </source>
</evidence>
<dbReference type="EMBL" id="WMIB01000005">
    <property type="protein sequence ID" value="MTH53301.1"/>
    <property type="molecule type" value="Genomic_DNA"/>
</dbReference>
<feature type="transmembrane region" description="Helical" evidence="1">
    <location>
        <begin position="33"/>
        <end position="51"/>
    </location>
</feature>
<dbReference type="OrthoDB" id="9811293at2"/>